<evidence type="ECO:0000256" key="1">
    <source>
        <dbReference type="SAM" id="MobiDB-lite"/>
    </source>
</evidence>
<feature type="compositionally biased region" description="Basic and acidic residues" evidence="1">
    <location>
        <begin position="158"/>
        <end position="167"/>
    </location>
</feature>
<organism evidence="2 3">
    <name type="scientific">Nodularia harveyana UHCC-0300</name>
    <dbReference type="NCBI Taxonomy" id="2974287"/>
    <lineage>
        <taxon>Bacteria</taxon>
        <taxon>Bacillati</taxon>
        <taxon>Cyanobacteriota</taxon>
        <taxon>Cyanophyceae</taxon>
        <taxon>Nostocales</taxon>
        <taxon>Nodulariaceae</taxon>
        <taxon>Nodularia</taxon>
    </lineage>
</organism>
<sequence>MSNSEIISFRLNTKQLEALEALGEGGETKQAIAKRIVLAAIGGTPQGSPVPQDVLDKLRGEFIDRMNTQSGSINEVLAKQWDAIAQLREEIKALQLVGIQSVHISKPTEDILPQEPQEDSIQAVHNCVQEEEVTQQEEPQEVITPGEDLSDGQSPASGDRHQSDDVDKAEITVSGQAGKKILDKKQIINRRDNIKKKMKPNDVSGTIIENKLVELYPYYSDWFLADGKPNKVMAAANYDHIIKAIQSELNQ</sequence>
<feature type="compositionally biased region" description="Acidic residues" evidence="1">
    <location>
        <begin position="130"/>
        <end position="140"/>
    </location>
</feature>
<feature type="region of interest" description="Disordered" evidence="1">
    <location>
        <begin position="130"/>
        <end position="167"/>
    </location>
</feature>
<accession>A0ABU5ULD6</accession>
<dbReference type="RefSeq" id="WP_323198042.1">
    <property type="nucleotide sequence ID" value="NZ_JAYGHG010000062.1"/>
</dbReference>
<dbReference type="EMBL" id="JAYGHG010000062">
    <property type="protein sequence ID" value="MEA5583746.1"/>
    <property type="molecule type" value="Genomic_DNA"/>
</dbReference>
<protein>
    <submittedName>
        <fullName evidence="2">Uncharacterized protein</fullName>
    </submittedName>
</protein>
<name>A0ABU5ULD6_9CYAN</name>
<evidence type="ECO:0000313" key="2">
    <source>
        <dbReference type="EMBL" id="MEA5583746.1"/>
    </source>
</evidence>
<dbReference type="Proteomes" id="UP001302120">
    <property type="component" value="Unassembled WGS sequence"/>
</dbReference>
<evidence type="ECO:0000313" key="3">
    <source>
        <dbReference type="Proteomes" id="UP001302120"/>
    </source>
</evidence>
<gene>
    <name evidence="2" type="ORF">VB620_20690</name>
</gene>
<proteinExistence type="predicted"/>
<comment type="caution">
    <text evidence="2">The sequence shown here is derived from an EMBL/GenBank/DDBJ whole genome shotgun (WGS) entry which is preliminary data.</text>
</comment>
<reference evidence="2 3" key="1">
    <citation type="submission" date="2023-12" db="EMBL/GenBank/DDBJ databases">
        <title>Baltic Sea Cyanobacteria.</title>
        <authorList>
            <person name="Delbaje E."/>
            <person name="Fewer D.P."/>
            <person name="Shishido T.K."/>
        </authorList>
    </citation>
    <scope>NUCLEOTIDE SEQUENCE [LARGE SCALE GENOMIC DNA]</scope>
    <source>
        <strain evidence="2 3">UHCC-0300</strain>
    </source>
</reference>
<keyword evidence="3" id="KW-1185">Reference proteome</keyword>